<accession>A0A4S4E894</accession>
<comment type="caution">
    <text evidence="3">The sequence shown here is derived from an EMBL/GenBank/DDBJ whole genome shotgun (WGS) entry which is preliminary data.</text>
</comment>
<dbReference type="PANTHER" id="PTHR33564">
    <property type="entry name" value="TRANSMEMBRANE PROTEIN"/>
    <property type="match status" value="1"/>
</dbReference>
<evidence type="ECO:0000313" key="4">
    <source>
        <dbReference type="Proteomes" id="UP000306102"/>
    </source>
</evidence>
<feature type="transmembrane region" description="Helical" evidence="2">
    <location>
        <begin position="6"/>
        <end position="27"/>
    </location>
</feature>
<protein>
    <submittedName>
        <fullName evidence="3">Uncharacterized protein</fullName>
    </submittedName>
</protein>
<gene>
    <name evidence="3" type="ORF">TEA_001486</name>
</gene>
<evidence type="ECO:0000313" key="3">
    <source>
        <dbReference type="EMBL" id="THG12299.1"/>
    </source>
</evidence>
<dbReference type="Proteomes" id="UP000306102">
    <property type="component" value="Unassembled WGS sequence"/>
</dbReference>
<dbReference type="PANTHER" id="PTHR33564:SF15">
    <property type="entry name" value="PROTEIN, PUTATIVE-RELATED"/>
    <property type="match status" value="1"/>
</dbReference>
<evidence type="ECO:0000256" key="1">
    <source>
        <dbReference type="SAM" id="MobiDB-lite"/>
    </source>
</evidence>
<dbReference type="AlphaFoldDB" id="A0A4S4E894"/>
<keyword evidence="2" id="KW-0812">Transmembrane</keyword>
<keyword evidence="4" id="KW-1185">Reference proteome</keyword>
<evidence type="ECO:0000256" key="2">
    <source>
        <dbReference type="SAM" id="Phobius"/>
    </source>
</evidence>
<feature type="region of interest" description="Disordered" evidence="1">
    <location>
        <begin position="54"/>
        <end position="99"/>
    </location>
</feature>
<proteinExistence type="predicted"/>
<keyword evidence="2" id="KW-0472">Membrane</keyword>
<name>A0A4S4E894_CAMSN</name>
<organism evidence="3 4">
    <name type="scientific">Camellia sinensis var. sinensis</name>
    <name type="common">China tea</name>
    <dbReference type="NCBI Taxonomy" id="542762"/>
    <lineage>
        <taxon>Eukaryota</taxon>
        <taxon>Viridiplantae</taxon>
        <taxon>Streptophyta</taxon>
        <taxon>Embryophyta</taxon>
        <taxon>Tracheophyta</taxon>
        <taxon>Spermatophyta</taxon>
        <taxon>Magnoliopsida</taxon>
        <taxon>eudicotyledons</taxon>
        <taxon>Gunneridae</taxon>
        <taxon>Pentapetalae</taxon>
        <taxon>asterids</taxon>
        <taxon>Ericales</taxon>
        <taxon>Theaceae</taxon>
        <taxon>Camellia</taxon>
    </lineage>
</organism>
<dbReference type="EMBL" id="SDRB02006609">
    <property type="protein sequence ID" value="THG12299.1"/>
    <property type="molecule type" value="Genomic_DNA"/>
</dbReference>
<keyword evidence="2" id="KW-1133">Transmembrane helix</keyword>
<sequence length="125" mass="14293">MSSILSSPGVVLVTAMAVSGTVIFLSFRREKNFPTTQFSGNRDSKQVLRSCLSSVDDKKKQRKKKRVQFAESVKDQTGNGEEYRKKRNKKTSGIQRNCRRGIPGNRMALYNGILRDRVQRLEFSY</sequence>
<reference evidence="3 4" key="1">
    <citation type="journal article" date="2018" name="Proc. Natl. Acad. Sci. U.S.A.">
        <title>Draft genome sequence of Camellia sinensis var. sinensis provides insights into the evolution of the tea genome and tea quality.</title>
        <authorList>
            <person name="Wei C."/>
            <person name="Yang H."/>
            <person name="Wang S."/>
            <person name="Zhao J."/>
            <person name="Liu C."/>
            <person name="Gao L."/>
            <person name="Xia E."/>
            <person name="Lu Y."/>
            <person name="Tai Y."/>
            <person name="She G."/>
            <person name="Sun J."/>
            <person name="Cao H."/>
            <person name="Tong W."/>
            <person name="Gao Q."/>
            <person name="Li Y."/>
            <person name="Deng W."/>
            <person name="Jiang X."/>
            <person name="Wang W."/>
            <person name="Chen Q."/>
            <person name="Zhang S."/>
            <person name="Li H."/>
            <person name="Wu J."/>
            <person name="Wang P."/>
            <person name="Li P."/>
            <person name="Shi C."/>
            <person name="Zheng F."/>
            <person name="Jian J."/>
            <person name="Huang B."/>
            <person name="Shan D."/>
            <person name="Shi M."/>
            <person name="Fang C."/>
            <person name="Yue Y."/>
            <person name="Li F."/>
            <person name="Li D."/>
            <person name="Wei S."/>
            <person name="Han B."/>
            <person name="Jiang C."/>
            <person name="Yin Y."/>
            <person name="Xia T."/>
            <person name="Zhang Z."/>
            <person name="Bennetzen J.L."/>
            <person name="Zhao S."/>
            <person name="Wan X."/>
        </authorList>
    </citation>
    <scope>NUCLEOTIDE SEQUENCE [LARGE SCALE GENOMIC DNA]</scope>
    <source>
        <strain evidence="4">cv. Shuchazao</strain>
        <tissue evidence="3">Leaf</tissue>
    </source>
</reference>